<dbReference type="SUPFAM" id="SSF48108">
    <property type="entry name" value="Carbamoyl phosphate synthetase, large subunit connection domain"/>
    <property type="match status" value="1"/>
</dbReference>
<dbReference type="InterPro" id="IPR005483">
    <property type="entry name" value="CPSase_dom"/>
</dbReference>
<evidence type="ECO:0000256" key="4">
    <source>
        <dbReference type="ARBA" id="ARBA00009799"/>
    </source>
</evidence>
<dbReference type="InterPro" id="IPR058047">
    <property type="entry name" value="CPSase_preATP-grasp"/>
</dbReference>
<dbReference type="Pfam" id="PF02787">
    <property type="entry name" value="CPSase_L_D3"/>
    <property type="match status" value="1"/>
</dbReference>
<evidence type="ECO:0000256" key="14">
    <source>
        <dbReference type="ARBA" id="ARBA00023211"/>
    </source>
</evidence>
<evidence type="ECO:0000256" key="17">
    <source>
        <dbReference type="PROSITE-ProRule" id="PRU00409"/>
    </source>
</evidence>
<feature type="domain" description="ATP-grasp" evidence="18">
    <location>
        <begin position="140"/>
        <end position="334"/>
    </location>
</feature>
<dbReference type="InterPro" id="IPR006275">
    <property type="entry name" value="CPSase_lsu"/>
</dbReference>
<evidence type="ECO:0000259" key="19">
    <source>
        <dbReference type="PROSITE" id="PS51855"/>
    </source>
</evidence>
<keyword evidence="8" id="KW-0479">Metal-binding</keyword>
<evidence type="ECO:0000256" key="10">
    <source>
        <dbReference type="ARBA" id="ARBA00022741"/>
    </source>
</evidence>
<feature type="domain" description="MGS-like" evidence="19">
    <location>
        <begin position="936"/>
        <end position="1066"/>
    </location>
</feature>
<dbReference type="EMBL" id="LT634362">
    <property type="protein sequence ID" value="SFZ88108.1"/>
    <property type="molecule type" value="Genomic_DNA"/>
</dbReference>
<dbReference type="InterPro" id="IPR036897">
    <property type="entry name" value="CarbamoylP_synth_lsu_oligo_sf"/>
</dbReference>
<keyword evidence="7" id="KW-0028">Amino-acid biosynthesis</keyword>
<dbReference type="InterPro" id="IPR036914">
    <property type="entry name" value="MGS-like_dom_sf"/>
</dbReference>
<dbReference type="GO" id="GO:0006221">
    <property type="term" value="P:pyrimidine nucleotide biosynthetic process"/>
    <property type="evidence" value="ECO:0007669"/>
    <property type="project" value="UniProtKB-KW"/>
</dbReference>
<comment type="similarity">
    <text evidence="4">Belongs to the CarB family.</text>
</comment>
<dbReference type="PROSITE" id="PS51855">
    <property type="entry name" value="MGS"/>
    <property type="match status" value="1"/>
</dbReference>
<dbReference type="Gene3D" id="3.30.470.20">
    <property type="entry name" value="ATP-grasp fold, B domain"/>
    <property type="match status" value="2"/>
</dbReference>
<dbReference type="GO" id="GO:0006541">
    <property type="term" value="P:glutamine metabolic process"/>
    <property type="evidence" value="ECO:0007669"/>
    <property type="project" value="TreeGrafter"/>
</dbReference>
<dbReference type="InterPro" id="IPR011607">
    <property type="entry name" value="MGS-like_dom"/>
</dbReference>
<dbReference type="Gene3D" id="3.40.50.20">
    <property type="match status" value="2"/>
</dbReference>
<dbReference type="SMART" id="SM00851">
    <property type="entry name" value="MGS"/>
    <property type="match status" value="1"/>
</dbReference>
<evidence type="ECO:0000256" key="15">
    <source>
        <dbReference type="ARBA" id="ARBA00047359"/>
    </source>
</evidence>
<dbReference type="SUPFAM" id="SSF52440">
    <property type="entry name" value="PreATP-grasp domain"/>
    <property type="match status" value="2"/>
</dbReference>
<proteinExistence type="inferred from homology"/>
<dbReference type="PANTHER" id="PTHR11405">
    <property type="entry name" value="CARBAMOYLTRANSFERASE FAMILY MEMBER"/>
    <property type="match status" value="1"/>
</dbReference>
<evidence type="ECO:0000313" key="20">
    <source>
        <dbReference type="EMBL" id="SFZ88108.1"/>
    </source>
</evidence>
<evidence type="ECO:0000256" key="8">
    <source>
        <dbReference type="ARBA" id="ARBA00022723"/>
    </source>
</evidence>
<keyword evidence="12" id="KW-0460">Magnesium</keyword>
<evidence type="ECO:0000256" key="12">
    <source>
        <dbReference type="ARBA" id="ARBA00022842"/>
    </source>
</evidence>
<dbReference type="FunFam" id="3.30.470.20:FF:000026">
    <property type="entry name" value="Carbamoyl-phosphate synthase large chain"/>
    <property type="match status" value="1"/>
</dbReference>
<evidence type="ECO:0000256" key="13">
    <source>
        <dbReference type="ARBA" id="ARBA00022975"/>
    </source>
</evidence>
<dbReference type="InterPro" id="IPR005479">
    <property type="entry name" value="CPAse_ATP-bd"/>
</dbReference>
<comment type="catalytic activity">
    <reaction evidence="15">
        <text>hydrogencarbonate + NH4(+) + 2 ATP = carbamoyl phosphate + 2 ADP + phosphate + 2 H(+)</text>
        <dbReference type="Rhea" id="RHEA:18029"/>
        <dbReference type="ChEBI" id="CHEBI:15378"/>
        <dbReference type="ChEBI" id="CHEBI:17544"/>
        <dbReference type="ChEBI" id="CHEBI:28938"/>
        <dbReference type="ChEBI" id="CHEBI:30616"/>
        <dbReference type="ChEBI" id="CHEBI:43474"/>
        <dbReference type="ChEBI" id="CHEBI:58228"/>
        <dbReference type="ChEBI" id="CHEBI:456216"/>
        <dbReference type="EC" id="6.3.4.16"/>
    </reaction>
</comment>
<keyword evidence="11 17" id="KW-0067">ATP-binding</keyword>
<dbReference type="GO" id="GO:0005524">
    <property type="term" value="F:ATP binding"/>
    <property type="evidence" value="ECO:0007669"/>
    <property type="project" value="UniProtKB-UniRule"/>
</dbReference>
<evidence type="ECO:0000256" key="2">
    <source>
        <dbReference type="ARBA" id="ARBA00001946"/>
    </source>
</evidence>
<comment type="cofactor">
    <cofactor evidence="2">
        <name>Mg(2+)</name>
        <dbReference type="ChEBI" id="CHEBI:18420"/>
    </cofactor>
</comment>
<organism evidence="20">
    <name type="scientific">Loigolactobacillus rennini</name>
    <dbReference type="NCBI Taxonomy" id="238013"/>
    <lineage>
        <taxon>Bacteria</taxon>
        <taxon>Bacillati</taxon>
        <taxon>Bacillota</taxon>
        <taxon>Bacilli</taxon>
        <taxon>Lactobacillales</taxon>
        <taxon>Lactobacillaceae</taxon>
        <taxon>Loigolactobacillus</taxon>
    </lineage>
</organism>
<evidence type="ECO:0000256" key="16">
    <source>
        <dbReference type="ARBA" id="ARBA00048816"/>
    </source>
</evidence>
<comment type="catalytic activity">
    <reaction evidence="16">
        <text>hydrogencarbonate + L-glutamine + 2 ATP + H2O = carbamoyl phosphate + L-glutamate + 2 ADP + phosphate + 2 H(+)</text>
        <dbReference type="Rhea" id="RHEA:18633"/>
        <dbReference type="ChEBI" id="CHEBI:15377"/>
        <dbReference type="ChEBI" id="CHEBI:15378"/>
        <dbReference type="ChEBI" id="CHEBI:17544"/>
        <dbReference type="ChEBI" id="CHEBI:29985"/>
        <dbReference type="ChEBI" id="CHEBI:30616"/>
        <dbReference type="ChEBI" id="CHEBI:43474"/>
        <dbReference type="ChEBI" id="CHEBI:58228"/>
        <dbReference type="ChEBI" id="CHEBI:58359"/>
        <dbReference type="ChEBI" id="CHEBI:456216"/>
        <dbReference type="EC" id="6.3.5.5"/>
    </reaction>
</comment>
<dbReference type="SMART" id="SM01096">
    <property type="entry name" value="CPSase_L_D3"/>
    <property type="match status" value="1"/>
</dbReference>
<comment type="cofactor">
    <cofactor evidence="1">
        <name>Mn(2+)</name>
        <dbReference type="ChEBI" id="CHEBI:29035"/>
    </cofactor>
</comment>
<keyword evidence="6 20" id="KW-0436">Ligase</keyword>
<dbReference type="AlphaFoldDB" id="A0A1K2I6Z4"/>
<dbReference type="PRINTS" id="PR00098">
    <property type="entry name" value="CPSASE"/>
</dbReference>
<dbReference type="PROSITE" id="PS50975">
    <property type="entry name" value="ATP_GRASP"/>
    <property type="match status" value="2"/>
</dbReference>
<keyword evidence="10 17" id="KW-0547">Nucleotide-binding</keyword>
<accession>A0A1K2I6Z4</accession>
<keyword evidence="9" id="KW-0677">Repeat</keyword>
<evidence type="ECO:0000256" key="1">
    <source>
        <dbReference type="ARBA" id="ARBA00001936"/>
    </source>
</evidence>
<dbReference type="PANTHER" id="PTHR11405:SF53">
    <property type="entry name" value="CARBAMOYL-PHOSPHATE SYNTHASE [AMMONIA], MITOCHONDRIAL"/>
    <property type="match status" value="1"/>
</dbReference>
<dbReference type="GO" id="GO:0006526">
    <property type="term" value="P:L-arginine biosynthetic process"/>
    <property type="evidence" value="ECO:0007669"/>
    <property type="project" value="UniProtKB-KW"/>
</dbReference>
<dbReference type="Pfam" id="PF02786">
    <property type="entry name" value="CPSase_L_D2"/>
    <property type="match status" value="2"/>
</dbReference>
<dbReference type="InterPro" id="IPR013815">
    <property type="entry name" value="ATP_grasp_subdomain_1"/>
</dbReference>
<dbReference type="NCBIfam" id="TIGR01369">
    <property type="entry name" value="CPSaseII_lrg"/>
    <property type="match status" value="1"/>
</dbReference>
<dbReference type="GO" id="GO:0005737">
    <property type="term" value="C:cytoplasm"/>
    <property type="evidence" value="ECO:0007669"/>
    <property type="project" value="TreeGrafter"/>
</dbReference>
<dbReference type="NCBIfam" id="NF003671">
    <property type="entry name" value="PRK05294.1"/>
    <property type="match status" value="1"/>
</dbReference>
<dbReference type="NCBIfam" id="NF009455">
    <property type="entry name" value="PRK12815.1"/>
    <property type="match status" value="1"/>
</dbReference>
<dbReference type="GO" id="GO:0046872">
    <property type="term" value="F:metal ion binding"/>
    <property type="evidence" value="ECO:0007669"/>
    <property type="project" value="UniProtKB-KW"/>
</dbReference>
<evidence type="ECO:0000256" key="7">
    <source>
        <dbReference type="ARBA" id="ARBA00022605"/>
    </source>
</evidence>
<dbReference type="Gene3D" id="3.40.50.1380">
    <property type="entry name" value="Methylglyoxal synthase-like domain"/>
    <property type="match status" value="1"/>
</dbReference>
<evidence type="ECO:0000256" key="11">
    <source>
        <dbReference type="ARBA" id="ARBA00022840"/>
    </source>
</evidence>
<dbReference type="InterPro" id="IPR016185">
    <property type="entry name" value="PreATP-grasp_dom_sf"/>
</dbReference>
<dbReference type="Pfam" id="PF25596">
    <property type="entry name" value="CPSase_L_D1"/>
    <property type="match status" value="2"/>
</dbReference>
<protein>
    <submittedName>
        <fullName evidence="20">Carbamoyl-phosphate synthase large chain</fullName>
        <ecNumber evidence="20">6.3.5.5</ecNumber>
    </submittedName>
</protein>
<dbReference type="InterPro" id="IPR011761">
    <property type="entry name" value="ATP-grasp"/>
</dbReference>
<feature type="domain" description="ATP-grasp" evidence="18">
    <location>
        <begin position="678"/>
        <end position="867"/>
    </location>
</feature>
<evidence type="ECO:0000256" key="3">
    <source>
        <dbReference type="ARBA" id="ARBA00005077"/>
    </source>
</evidence>
<sequence length="1066" mass="117101">MNGSIKSLPEKNNGTKILIIGPGPTTIGQGEEFDSAGVQICTALTQAGYQVILVNSNPDSIMAAKNEVAKVYVEPLTVDFMTRILRKETPAAILPTLAGKLGFNLVLALAEAGILKELHIKLLGTNLNVINQVETPALFKALMHQLKQPILESVSVDTVTAGIAFARKIKFPVIVRPSHANEGIGGSICSNVAELTETVKNALKLSPIHQVLIEKSVTGYKEIEYEVLRDHADNALVVCNMENVDPVGIHTGDSIVTIPALTLSDKQTQQLRDAALKIVRSLKIKGNCNVQFALAPERAGYYVLAVKPRLSRSSILAAKATGYPIAQIAAKLAIGRSFDQISSPILANVTAAYEPSLDYVVTKFPRWADQHLTTKSYRLGTQMQSSGEVMGIGRNFEASLLKAVRSLALASLPQEIAKIKQVSDAELTDKLVHPQNNRLFYLLEALRRHYELAELNELTKIDLFFLAKLRHIVNLERTLKAKKGDLASLRLAKRYGFTDVNISHLWQMSVDQLRRMRREANIWPVYKMVDSCAGEWPAEHPYYYSTYETENESQATAKPAILILGAGPARIGQGAEFDYLTVQAIKAVQQAGYQAIVVNDNPAAVSTDFMLADKLYFEPLTTEEVLNIVAIEQPVGALVQFSGRTGLKLTQTLLAAGIKILGRTEKNAPLYDQGRYLRQETLQLMMPQPKSSMVDNQATALKLAAEMTYPVLLHVNHTHYQQLVRQFDQPAQLAAYWAKHAANLKSGALLTHYLKGQKYTLDVIADGQQVLIPGILEYIERTSIHTGDSLAVYPPQSLSKKYQTQMLTISQNIIRKLNYRGIMNIQFILSQNQLYVIALKPYANRTVPFLSQATGCPITNLAVQVLLGTNLNELGYQQAILTPKSTVFIKAPMFSFAQLKNVDSFLGPQMKSTGEVIGNDLTLEKALYKAFVACKLHLPNFGTILFTVNPADKIVVVDLAKRFYEIGFRIAATADTASYFKQVGIKVAPMAPVKAGGAQNILTALAAGKIQAVVNTEATTTQTAISVFQIRQTAIKYGIPLFTSLDTTNAILRVLESRTFTTTPLT</sequence>
<evidence type="ECO:0000259" key="18">
    <source>
        <dbReference type="PROSITE" id="PS50975"/>
    </source>
</evidence>
<gene>
    <name evidence="20" type="ORF">LREN565_1221</name>
</gene>
<dbReference type="GO" id="GO:0004087">
    <property type="term" value="F:carbamoyl-phosphate synthase (ammonia) activity"/>
    <property type="evidence" value="ECO:0007669"/>
    <property type="project" value="UniProtKB-EC"/>
</dbReference>
<keyword evidence="13" id="KW-0665">Pyrimidine biosynthesis</keyword>
<evidence type="ECO:0000256" key="6">
    <source>
        <dbReference type="ARBA" id="ARBA00022598"/>
    </source>
</evidence>
<evidence type="ECO:0000256" key="9">
    <source>
        <dbReference type="ARBA" id="ARBA00022737"/>
    </source>
</evidence>
<name>A0A1K2I6Z4_9LACO</name>
<dbReference type="Gene3D" id="3.30.1490.20">
    <property type="entry name" value="ATP-grasp fold, A domain"/>
    <property type="match status" value="1"/>
</dbReference>
<dbReference type="Gene3D" id="1.10.1030.10">
    <property type="entry name" value="Carbamoyl-phosphate synthetase, large subunit oligomerisation domain"/>
    <property type="match status" value="1"/>
</dbReference>
<dbReference type="SUPFAM" id="SSF52335">
    <property type="entry name" value="Methylglyoxal synthase-like"/>
    <property type="match status" value="1"/>
</dbReference>
<dbReference type="SUPFAM" id="SSF56059">
    <property type="entry name" value="Glutathione synthetase ATP-binding domain-like"/>
    <property type="match status" value="2"/>
</dbReference>
<dbReference type="GO" id="GO:0004088">
    <property type="term" value="F:carbamoyl-phosphate synthase (glutamine-hydrolyzing) activity"/>
    <property type="evidence" value="ECO:0007669"/>
    <property type="project" value="UniProtKB-EC"/>
</dbReference>
<dbReference type="FunFam" id="1.10.1030.10:FF:000002">
    <property type="entry name" value="Carbamoyl-phosphate synthase large chain"/>
    <property type="match status" value="1"/>
</dbReference>
<dbReference type="InterPro" id="IPR005480">
    <property type="entry name" value="CPSase_lsu_oligo"/>
</dbReference>
<evidence type="ECO:0000256" key="5">
    <source>
        <dbReference type="ARBA" id="ARBA00022571"/>
    </source>
</evidence>
<comment type="pathway">
    <text evidence="3">Amino-acid biosynthesis; L-arginine biosynthesis; carbamoyl phosphate from bicarbonate: step 1/1.</text>
</comment>
<dbReference type="Pfam" id="PF02142">
    <property type="entry name" value="MGS"/>
    <property type="match status" value="1"/>
</dbReference>
<dbReference type="FunFam" id="3.40.50.20:FF:000001">
    <property type="entry name" value="Carbamoyl-phosphate synthase large chain"/>
    <property type="match status" value="2"/>
</dbReference>
<dbReference type="EC" id="6.3.5.5" evidence="20"/>
<reference evidence="20" key="1">
    <citation type="submission" date="2016-11" db="EMBL/GenBank/DDBJ databases">
        <authorList>
            <person name="Jaros S."/>
            <person name="Januszkiewicz K."/>
            <person name="Wedrychowicz H."/>
        </authorList>
    </citation>
    <scope>NUCLEOTIDE SEQUENCE</scope>
    <source>
        <strain evidence="20">ACA-DC 565</strain>
    </source>
</reference>
<keyword evidence="5" id="KW-0055">Arginine biosynthesis</keyword>
<keyword evidence="14" id="KW-0464">Manganese</keyword>